<evidence type="ECO:0000256" key="1">
    <source>
        <dbReference type="SAM" id="SignalP"/>
    </source>
</evidence>
<dbReference type="RefSeq" id="WP_386250957.1">
    <property type="nucleotide sequence ID" value="NZ_JBHTRV010000001.1"/>
</dbReference>
<keyword evidence="3" id="KW-1185">Reference proteome</keyword>
<dbReference type="EMBL" id="JBHTRV010000001">
    <property type="protein sequence ID" value="MFE5978193.1"/>
    <property type="molecule type" value="Genomic_DNA"/>
</dbReference>
<proteinExistence type="predicted"/>
<dbReference type="Proteomes" id="UP001600424">
    <property type="component" value="Unassembled WGS sequence"/>
</dbReference>
<organism evidence="2 3">
    <name type="scientific">Streptomyces wedmorensis</name>
    <dbReference type="NCBI Taxonomy" id="43759"/>
    <lineage>
        <taxon>Bacteria</taxon>
        <taxon>Bacillati</taxon>
        <taxon>Actinomycetota</taxon>
        <taxon>Actinomycetes</taxon>
        <taxon>Kitasatosporales</taxon>
        <taxon>Streptomycetaceae</taxon>
        <taxon>Streptomyces</taxon>
    </lineage>
</organism>
<protein>
    <recommendedName>
        <fullName evidence="4">Peptidase inhibitor family I36</fullName>
    </recommendedName>
</protein>
<name>A0ABW6IKU0_STRWE</name>
<evidence type="ECO:0000313" key="2">
    <source>
        <dbReference type="EMBL" id="MFE5978193.1"/>
    </source>
</evidence>
<evidence type="ECO:0008006" key="4">
    <source>
        <dbReference type="Google" id="ProtNLM"/>
    </source>
</evidence>
<keyword evidence="1" id="KW-0732">Signal</keyword>
<comment type="caution">
    <text evidence="2">The sequence shown here is derived from an EMBL/GenBank/DDBJ whole genome shotgun (WGS) entry which is preliminary data.</text>
</comment>
<gene>
    <name evidence="2" type="ORF">ACFQ63_00620</name>
</gene>
<feature type="signal peptide" evidence="1">
    <location>
        <begin position="1"/>
        <end position="23"/>
    </location>
</feature>
<sequence length="148" mass="16314">MIRRISAMLIAAASLFTAGVAMAAPAQAAPCTPDNACLYSDSDFTGLKRDDYSSRSSWASTHYDGFPDAFLYWYENTPLNVSSLDNWDVDSRVSVYYHSEWQGPCFKIANYGSVTNFAYITLSSGKNANDVMASHRFGNYCSGTVYDS</sequence>
<accession>A0ABW6IKU0</accession>
<reference evidence="2 3" key="1">
    <citation type="submission" date="2024-09" db="EMBL/GenBank/DDBJ databases">
        <title>The Natural Products Discovery Center: Release of the First 8490 Sequenced Strains for Exploring Actinobacteria Biosynthetic Diversity.</title>
        <authorList>
            <person name="Kalkreuter E."/>
            <person name="Kautsar S.A."/>
            <person name="Yang D."/>
            <person name="Bader C.D."/>
            <person name="Teijaro C.N."/>
            <person name="Fluegel L."/>
            <person name="Davis C.M."/>
            <person name="Simpson J.R."/>
            <person name="Lauterbach L."/>
            <person name="Steele A.D."/>
            <person name="Gui C."/>
            <person name="Meng S."/>
            <person name="Li G."/>
            <person name="Viehrig K."/>
            <person name="Ye F."/>
            <person name="Su P."/>
            <person name="Kiefer A.F."/>
            <person name="Nichols A."/>
            <person name="Cepeda A.J."/>
            <person name="Yan W."/>
            <person name="Fan B."/>
            <person name="Jiang Y."/>
            <person name="Adhikari A."/>
            <person name="Zheng C.-J."/>
            <person name="Schuster L."/>
            <person name="Cowan T.M."/>
            <person name="Smanski M.J."/>
            <person name="Chevrette M.G."/>
            <person name="De Carvalho L.P.S."/>
            <person name="Shen B."/>
        </authorList>
    </citation>
    <scope>NUCLEOTIDE SEQUENCE [LARGE SCALE GENOMIC DNA]</scope>
    <source>
        <strain evidence="2 3">NPDC056472</strain>
    </source>
</reference>
<evidence type="ECO:0000313" key="3">
    <source>
        <dbReference type="Proteomes" id="UP001600424"/>
    </source>
</evidence>
<feature type="chain" id="PRO_5046913200" description="Peptidase inhibitor family I36" evidence="1">
    <location>
        <begin position="24"/>
        <end position="148"/>
    </location>
</feature>